<feature type="domain" description="Vitamin K epoxide reductase" evidence="11">
    <location>
        <begin position="156"/>
        <end position="288"/>
    </location>
</feature>
<dbReference type="Gene3D" id="1.20.1440.130">
    <property type="entry name" value="VKOR domain"/>
    <property type="match status" value="1"/>
</dbReference>
<feature type="transmembrane region" description="Helical" evidence="10">
    <location>
        <begin position="266"/>
        <end position="287"/>
    </location>
</feature>
<evidence type="ECO:0000256" key="1">
    <source>
        <dbReference type="ARBA" id="ARBA00004141"/>
    </source>
</evidence>
<dbReference type="RefSeq" id="WP_386105193.1">
    <property type="nucleotide sequence ID" value="NZ_JBHTJR010000019.1"/>
</dbReference>
<comment type="subcellular location">
    <subcellularLocation>
        <location evidence="1">Membrane</location>
        <topology evidence="1">Multi-pass membrane protein</topology>
    </subcellularLocation>
</comment>
<evidence type="ECO:0000313" key="13">
    <source>
        <dbReference type="Proteomes" id="UP001597062"/>
    </source>
</evidence>
<protein>
    <submittedName>
        <fullName evidence="12">Vitamin K epoxide reductase family protein</fullName>
    </submittedName>
</protein>
<sequence length="525" mass="59558">MKDQLITITKKLLKSNKISFDAKELAFQIKSHPSYPSLHSITGVLDHFGIENIAAEVPTTLDVLNQLPSSFIAQLSTDKGDDLYYVNKRSDNYSIFSDELSYISKKDFLLDFTGVILAVEKTELNKDIKRKNNGLNFLFLGLGLILTSAYLYNSLISYSQLIYFLLSALGSLISYSIIRQELGDSTIIGDAFCSGNSEKKDCDAVLSSKGANLFFGLKLSDLSIVYFLSNLLLSVFNYNNAMLISFLSIPVIFYSLIYQYKVIKSWCLLCLSIAGVLVLQTLVSYLSLTSADYTLQSFIASSLVFVLNFIIWYNARPLIDEYVSLQSDKLESQKFKRNFDLFETMLQKSQTYDTVITNSNEIVLGNKNALLEIVVVTNPFCGHCKPVHKTVEKILEVYSDIVKVIIRFNVDTSKDNSKGLKVASVLNDIYFNRNEVICLEAMSEIYEGANYEDWLIKWESDDSLNPNTVKSQKEWCVRNAINFTPELLVNGKSYPKEYKRNDLLFFIEDLHESCSKKYGIQQNIT</sequence>
<evidence type="ECO:0000313" key="12">
    <source>
        <dbReference type="EMBL" id="MFD0992174.1"/>
    </source>
</evidence>
<keyword evidence="13" id="KW-1185">Reference proteome</keyword>
<dbReference type="SUPFAM" id="SSF52833">
    <property type="entry name" value="Thioredoxin-like"/>
    <property type="match status" value="1"/>
</dbReference>
<keyword evidence="6" id="KW-0560">Oxidoreductase</keyword>
<dbReference type="Pfam" id="PF13462">
    <property type="entry name" value="Thioredoxin_4"/>
    <property type="match status" value="1"/>
</dbReference>
<dbReference type="EMBL" id="JBHTJR010000019">
    <property type="protein sequence ID" value="MFD0992174.1"/>
    <property type="molecule type" value="Genomic_DNA"/>
</dbReference>
<accession>A0ABW3JQB5</accession>
<comment type="similarity">
    <text evidence="2">Belongs to the VKOR family.</text>
</comment>
<evidence type="ECO:0000256" key="5">
    <source>
        <dbReference type="ARBA" id="ARBA00022989"/>
    </source>
</evidence>
<feature type="transmembrane region" description="Helical" evidence="10">
    <location>
        <begin position="293"/>
        <end position="313"/>
    </location>
</feature>
<evidence type="ECO:0000256" key="2">
    <source>
        <dbReference type="ARBA" id="ARBA00006214"/>
    </source>
</evidence>
<dbReference type="InterPro" id="IPR038354">
    <property type="entry name" value="VKOR_sf"/>
</dbReference>
<evidence type="ECO:0000256" key="7">
    <source>
        <dbReference type="ARBA" id="ARBA00023136"/>
    </source>
</evidence>
<dbReference type="Gene3D" id="3.40.30.10">
    <property type="entry name" value="Glutaredoxin"/>
    <property type="match status" value="1"/>
</dbReference>
<dbReference type="Proteomes" id="UP001597062">
    <property type="component" value="Unassembled WGS sequence"/>
</dbReference>
<keyword evidence="9" id="KW-0676">Redox-active center</keyword>
<dbReference type="SMART" id="SM00756">
    <property type="entry name" value="VKc"/>
    <property type="match status" value="1"/>
</dbReference>
<dbReference type="InterPro" id="IPR012336">
    <property type="entry name" value="Thioredoxin-like_fold"/>
</dbReference>
<evidence type="ECO:0000259" key="11">
    <source>
        <dbReference type="SMART" id="SM00756"/>
    </source>
</evidence>
<comment type="caution">
    <text evidence="12">The sequence shown here is derived from an EMBL/GenBank/DDBJ whole genome shotgun (WGS) entry which is preliminary data.</text>
</comment>
<reference evidence="13" key="1">
    <citation type="journal article" date="2019" name="Int. J. Syst. Evol. Microbiol.">
        <title>The Global Catalogue of Microorganisms (GCM) 10K type strain sequencing project: providing services to taxonomists for standard genome sequencing and annotation.</title>
        <authorList>
            <consortium name="The Broad Institute Genomics Platform"/>
            <consortium name="The Broad Institute Genome Sequencing Center for Infectious Disease"/>
            <person name="Wu L."/>
            <person name="Ma J."/>
        </authorList>
    </citation>
    <scope>NUCLEOTIDE SEQUENCE [LARGE SCALE GENOMIC DNA]</scope>
    <source>
        <strain evidence="13">CCUG 60527</strain>
    </source>
</reference>
<dbReference type="InterPro" id="IPR017937">
    <property type="entry name" value="Thioredoxin_CS"/>
</dbReference>
<name>A0ABW3JQB5_9FLAO</name>
<evidence type="ECO:0000256" key="9">
    <source>
        <dbReference type="ARBA" id="ARBA00023284"/>
    </source>
</evidence>
<organism evidence="12 13">
    <name type="scientific">Tenacibaculum geojense</name>
    <dbReference type="NCBI Taxonomy" id="915352"/>
    <lineage>
        <taxon>Bacteria</taxon>
        <taxon>Pseudomonadati</taxon>
        <taxon>Bacteroidota</taxon>
        <taxon>Flavobacteriia</taxon>
        <taxon>Flavobacteriales</taxon>
        <taxon>Flavobacteriaceae</taxon>
        <taxon>Tenacibaculum</taxon>
    </lineage>
</organism>
<evidence type="ECO:0000256" key="6">
    <source>
        <dbReference type="ARBA" id="ARBA00023002"/>
    </source>
</evidence>
<keyword evidence="7 10" id="KW-0472">Membrane</keyword>
<keyword evidence="4" id="KW-0874">Quinone</keyword>
<feature type="transmembrane region" description="Helical" evidence="10">
    <location>
        <begin position="219"/>
        <end position="236"/>
    </location>
</feature>
<gene>
    <name evidence="12" type="ORF">ACFQ1U_03065</name>
</gene>
<keyword evidence="5 10" id="KW-1133">Transmembrane helix</keyword>
<evidence type="ECO:0000256" key="8">
    <source>
        <dbReference type="ARBA" id="ARBA00023157"/>
    </source>
</evidence>
<dbReference type="Pfam" id="PF07884">
    <property type="entry name" value="VKOR"/>
    <property type="match status" value="1"/>
</dbReference>
<keyword evidence="8" id="KW-1015">Disulfide bond</keyword>
<dbReference type="PROSITE" id="PS00194">
    <property type="entry name" value="THIOREDOXIN_1"/>
    <property type="match status" value="1"/>
</dbReference>
<dbReference type="CDD" id="cd12921">
    <property type="entry name" value="VKOR_4"/>
    <property type="match status" value="1"/>
</dbReference>
<feature type="transmembrane region" description="Helical" evidence="10">
    <location>
        <begin position="242"/>
        <end position="259"/>
    </location>
</feature>
<evidence type="ECO:0000256" key="4">
    <source>
        <dbReference type="ARBA" id="ARBA00022719"/>
    </source>
</evidence>
<feature type="transmembrane region" description="Helical" evidence="10">
    <location>
        <begin position="158"/>
        <end position="178"/>
    </location>
</feature>
<dbReference type="InterPro" id="IPR012932">
    <property type="entry name" value="VKOR"/>
</dbReference>
<dbReference type="InterPro" id="IPR036249">
    <property type="entry name" value="Thioredoxin-like_sf"/>
</dbReference>
<feature type="transmembrane region" description="Helical" evidence="10">
    <location>
        <begin position="134"/>
        <end position="152"/>
    </location>
</feature>
<evidence type="ECO:0000256" key="10">
    <source>
        <dbReference type="SAM" id="Phobius"/>
    </source>
</evidence>
<proteinExistence type="inferred from homology"/>
<evidence type="ECO:0000256" key="3">
    <source>
        <dbReference type="ARBA" id="ARBA00022692"/>
    </source>
</evidence>
<keyword evidence="3 10" id="KW-0812">Transmembrane</keyword>